<dbReference type="GO" id="GO:0003723">
    <property type="term" value="F:RNA binding"/>
    <property type="evidence" value="ECO:0007669"/>
    <property type="project" value="InterPro"/>
</dbReference>
<dbReference type="SUPFAM" id="SSF55895">
    <property type="entry name" value="Ribonuclease Rh-like"/>
    <property type="match status" value="1"/>
</dbReference>
<dbReference type="InterPro" id="IPR033130">
    <property type="entry name" value="RNase_T2_His_AS_2"/>
</dbReference>
<proteinExistence type="inferred from homology"/>
<dbReference type="PROSITE" id="PS00531">
    <property type="entry name" value="RNASE_T2_2"/>
    <property type="match status" value="1"/>
</dbReference>
<dbReference type="EMBL" id="JACEGQ020000019">
    <property type="protein sequence ID" value="KAH8480189.1"/>
    <property type="molecule type" value="Genomic_DNA"/>
</dbReference>
<name>A0A8T2WF48_POPDE</name>
<evidence type="ECO:0000256" key="2">
    <source>
        <dbReference type="ARBA" id="ARBA00022722"/>
    </source>
</evidence>
<comment type="caution">
    <text evidence="7">The sequence shown here is derived from an EMBL/GenBank/DDBJ whole genome shotgun (WGS) entry which is preliminary data.</text>
</comment>
<evidence type="ECO:0000256" key="1">
    <source>
        <dbReference type="ARBA" id="ARBA00007469"/>
    </source>
</evidence>
<sequence length="264" mass="29876">MKVINLVAVVLFILLSSFSSWLIYNVSEFSQPFPMQAIPVRFDYLAFVQNWQISGCLNKTCVITPGENFTIHGLWPELKNGSSVIFCKAEPFDKQNISDLDLKLKGELKILWASLYKKDVYKFWKHEWEKHGGCTGLRQDEYFRAGYDLRKTYDFLDYLEKNGIRPGDHASVDNITKALEAGISDAVGKKVENIVHTKCINAGGKHVLYEIVLCLDKNRTPKECPTRCRRRPLFPAKSDLPSPPPLPSIAGTVATDNSSLLQAY</sequence>
<evidence type="ECO:0000313" key="7">
    <source>
        <dbReference type="EMBL" id="KAH8480189.1"/>
    </source>
</evidence>
<dbReference type="GO" id="GO:0006401">
    <property type="term" value="P:RNA catabolic process"/>
    <property type="evidence" value="ECO:0007669"/>
    <property type="project" value="TreeGrafter"/>
</dbReference>
<reference evidence="7" key="1">
    <citation type="journal article" date="2021" name="J. Hered.">
        <title>Genome Assembly of Salicaceae Populus deltoides (Eastern Cottonwood) I-69 Based on Nanopore Sequencing and Hi-C Technologies.</title>
        <authorList>
            <person name="Bai S."/>
            <person name="Wu H."/>
            <person name="Zhang J."/>
            <person name="Pan Z."/>
            <person name="Zhao W."/>
            <person name="Li Z."/>
            <person name="Tong C."/>
        </authorList>
    </citation>
    <scope>NUCLEOTIDE SEQUENCE</scope>
    <source>
        <tissue evidence="7">Leaf</tissue>
    </source>
</reference>
<dbReference type="InterPro" id="IPR001568">
    <property type="entry name" value="RNase_T2-like"/>
</dbReference>
<dbReference type="InterPro" id="IPR036430">
    <property type="entry name" value="RNase_T2-like_sf"/>
</dbReference>
<dbReference type="GO" id="GO:0033897">
    <property type="term" value="F:ribonuclease T2 activity"/>
    <property type="evidence" value="ECO:0007669"/>
    <property type="project" value="InterPro"/>
</dbReference>
<keyword evidence="2" id="KW-0540">Nuclease</keyword>
<dbReference type="GO" id="GO:0005576">
    <property type="term" value="C:extracellular region"/>
    <property type="evidence" value="ECO:0007669"/>
    <property type="project" value="TreeGrafter"/>
</dbReference>
<accession>A0A8T2WF48</accession>
<evidence type="ECO:0000256" key="4">
    <source>
        <dbReference type="ARBA" id="ARBA00022801"/>
    </source>
</evidence>
<dbReference type="InterPro" id="IPR018188">
    <property type="entry name" value="RNase_T2_His_AS_1"/>
</dbReference>
<dbReference type="Pfam" id="PF00445">
    <property type="entry name" value="Ribonuclease_T2"/>
    <property type="match status" value="1"/>
</dbReference>
<dbReference type="Proteomes" id="UP000807159">
    <property type="component" value="Chromosome 19"/>
</dbReference>
<keyword evidence="5" id="KW-0456">Lyase</keyword>
<evidence type="ECO:0000256" key="6">
    <source>
        <dbReference type="RuleBase" id="RU004328"/>
    </source>
</evidence>
<organism evidence="7 8">
    <name type="scientific">Populus deltoides</name>
    <name type="common">Eastern poplar</name>
    <name type="synonym">Eastern cottonwood</name>
    <dbReference type="NCBI Taxonomy" id="3696"/>
    <lineage>
        <taxon>Eukaryota</taxon>
        <taxon>Viridiplantae</taxon>
        <taxon>Streptophyta</taxon>
        <taxon>Embryophyta</taxon>
        <taxon>Tracheophyta</taxon>
        <taxon>Spermatophyta</taxon>
        <taxon>Magnoliopsida</taxon>
        <taxon>eudicotyledons</taxon>
        <taxon>Gunneridae</taxon>
        <taxon>Pentapetalae</taxon>
        <taxon>rosids</taxon>
        <taxon>fabids</taxon>
        <taxon>Malpighiales</taxon>
        <taxon>Salicaceae</taxon>
        <taxon>Saliceae</taxon>
        <taxon>Populus</taxon>
    </lineage>
</organism>
<evidence type="ECO:0000256" key="3">
    <source>
        <dbReference type="ARBA" id="ARBA00022759"/>
    </source>
</evidence>
<keyword evidence="4" id="KW-0378">Hydrolase</keyword>
<dbReference type="GO" id="GO:0016787">
    <property type="term" value="F:hydrolase activity"/>
    <property type="evidence" value="ECO:0007669"/>
    <property type="project" value="UniProtKB-KW"/>
</dbReference>
<dbReference type="PROSITE" id="PS00530">
    <property type="entry name" value="RNASE_T2_1"/>
    <property type="match status" value="1"/>
</dbReference>
<dbReference type="Gene3D" id="3.90.730.10">
    <property type="entry name" value="Ribonuclease T2-like"/>
    <property type="match status" value="1"/>
</dbReference>
<gene>
    <name evidence="7" type="ORF">H0E87_030437</name>
</gene>
<comment type="similarity">
    <text evidence="1 6">Belongs to the RNase T2 family.</text>
</comment>
<evidence type="ECO:0000256" key="5">
    <source>
        <dbReference type="ARBA" id="ARBA00023239"/>
    </source>
</evidence>
<keyword evidence="8" id="KW-1185">Reference proteome</keyword>
<dbReference type="PANTHER" id="PTHR11240">
    <property type="entry name" value="RIBONUCLEASE T2"/>
    <property type="match status" value="1"/>
</dbReference>
<dbReference type="AlphaFoldDB" id="A0A8T2WF48"/>
<dbReference type="PANTHER" id="PTHR11240:SF75">
    <property type="entry name" value="RIBONUCLEASE 3"/>
    <property type="match status" value="1"/>
</dbReference>
<protein>
    <submittedName>
        <fullName evidence="7">Uncharacterized protein</fullName>
    </submittedName>
</protein>
<keyword evidence="3" id="KW-0255">Endonuclease</keyword>
<evidence type="ECO:0000313" key="8">
    <source>
        <dbReference type="Proteomes" id="UP000807159"/>
    </source>
</evidence>